<dbReference type="EMBL" id="CAUOFW020001529">
    <property type="protein sequence ID" value="CAK9146018.1"/>
    <property type="molecule type" value="Genomic_DNA"/>
</dbReference>
<keyword evidence="5" id="KW-1185">Reference proteome</keyword>
<dbReference type="PANTHER" id="PTHR23421">
    <property type="entry name" value="BETA-GALACTOSIDASE RELATED"/>
    <property type="match status" value="1"/>
</dbReference>
<reference evidence="4 5" key="1">
    <citation type="submission" date="2024-02" db="EMBL/GenBank/DDBJ databases">
        <authorList>
            <person name="Vignale AGUSTIN F."/>
            <person name="Sosa J E."/>
            <person name="Modenutti C."/>
        </authorList>
    </citation>
    <scope>NUCLEOTIDE SEQUENCE [LARGE SCALE GENOMIC DNA]</scope>
</reference>
<organism evidence="4 5">
    <name type="scientific">Ilex paraguariensis</name>
    <name type="common">yerba mate</name>
    <dbReference type="NCBI Taxonomy" id="185542"/>
    <lineage>
        <taxon>Eukaryota</taxon>
        <taxon>Viridiplantae</taxon>
        <taxon>Streptophyta</taxon>
        <taxon>Embryophyta</taxon>
        <taxon>Tracheophyta</taxon>
        <taxon>Spermatophyta</taxon>
        <taxon>Magnoliopsida</taxon>
        <taxon>eudicotyledons</taxon>
        <taxon>Gunneridae</taxon>
        <taxon>Pentapetalae</taxon>
        <taxon>asterids</taxon>
        <taxon>campanulids</taxon>
        <taxon>Aquifoliales</taxon>
        <taxon>Aquifoliaceae</taxon>
        <taxon>Ilex</taxon>
    </lineage>
</organism>
<dbReference type="InterPro" id="IPR001944">
    <property type="entry name" value="Glycoside_Hdrlase_35"/>
</dbReference>
<dbReference type="Proteomes" id="UP001642360">
    <property type="component" value="Unassembled WGS sequence"/>
</dbReference>
<dbReference type="CDD" id="cd22842">
    <property type="entry name" value="Gal_Rha_Lectin_BGal"/>
    <property type="match status" value="1"/>
</dbReference>
<dbReference type="GO" id="GO:0016798">
    <property type="term" value="F:hydrolase activity, acting on glycosyl bonds"/>
    <property type="evidence" value="ECO:0007669"/>
    <property type="project" value="UniProtKB-KW"/>
</dbReference>
<dbReference type="InterPro" id="IPR008979">
    <property type="entry name" value="Galactose-bd-like_sf"/>
</dbReference>
<dbReference type="Pfam" id="PF21467">
    <property type="entry name" value="BetaGal_gal-bd"/>
    <property type="match status" value="1"/>
</dbReference>
<comment type="caution">
    <text evidence="4">The sequence shown here is derived from an EMBL/GenBank/DDBJ whole genome shotgun (WGS) entry which is preliminary data.</text>
</comment>
<evidence type="ECO:0000313" key="4">
    <source>
        <dbReference type="EMBL" id="CAK9146018.1"/>
    </source>
</evidence>
<sequence>MGFYRDNANAKSNWNVENLPINRSFVWYKTTFKSPLGDDPVVVDLLGLDKGTTWVNGHNIGQYWPSYLAVEEGCDSPCDCRGKYNPNKCLTNCGKSSQLWYHIPRSFLCDEGYKLVLLEEFGGNPSLVNVQTVTVGKACGNAYEGNTLEQSCKGGKVISEIRFASFGDPKAVVTCVGKESCVILASEDTFKPSGCEFLGKRLAVEADC</sequence>
<dbReference type="PRINTS" id="PR00742">
    <property type="entry name" value="GLHYDRLASE35"/>
</dbReference>
<dbReference type="AlphaFoldDB" id="A0ABC8RMR1"/>
<dbReference type="InterPro" id="IPR048913">
    <property type="entry name" value="BetaGal_gal-bd"/>
</dbReference>
<accession>A0ABC8RMR1</accession>
<proteinExistence type="predicted"/>
<evidence type="ECO:0000313" key="5">
    <source>
        <dbReference type="Proteomes" id="UP001642360"/>
    </source>
</evidence>
<feature type="domain" description="Beta-galactosidase galactose-binding" evidence="3">
    <location>
        <begin position="26"/>
        <end position="109"/>
    </location>
</feature>
<gene>
    <name evidence="4" type="ORF">ILEXP_LOCUS13850</name>
</gene>
<protein>
    <recommendedName>
        <fullName evidence="3">Beta-galactosidase galactose-binding domain-containing protein</fullName>
    </recommendedName>
</protein>
<dbReference type="SUPFAM" id="SSF49785">
    <property type="entry name" value="Galactose-binding domain-like"/>
    <property type="match status" value="1"/>
</dbReference>
<evidence type="ECO:0000259" key="3">
    <source>
        <dbReference type="Pfam" id="PF21467"/>
    </source>
</evidence>
<keyword evidence="2" id="KW-0326">Glycosidase</keyword>
<dbReference type="Gene3D" id="2.60.120.260">
    <property type="entry name" value="Galactose-binding domain-like"/>
    <property type="match status" value="1"/>
</dbReference>
<name>A0ABC8RMR1_9AQUA</name>
<evidence type="ECO:0000256" key="2">
    <source>
        <dbReference type="ARBA" id="ARBA00023295"/>
    </source>
</evidence>
<evidence type="ECO:0000256" key="1">
    <source>
        <dbReference type="ARBA" id="ARBA00022801"/>
    </source>
</evidence>
<keyword evidence="1" id="KW-0378">Hydrolase</keyword>